<dbReference type="Pfam" id="PF12268">
    <property type="entry name" value="DUF3612"/>
    <property type="match status" value="1"/>
</dbReference>
<reference evidence="3" key="1">
    <citation type="journal article" date="2019" name="Int. J. Syst. Evol. Microbiol.">
        <title>The Global Catalogue of Microorganisms (GCM) 10K type strain sequencing project: providing services to taxonomists for standard genome sequencing and annotation.</title>
        <authorList>
            <consortium name="The Broad Institute Genomics Platform"/>
            <consortium name="The Broad Institute Genome Sequencing Center for Infectious Disease"/>
            <person name="Wu L."/>
            <person name="Ma J."/>
        </authorList>
    </citation>
    <scope>NUCLEOTIDE SEQUENCE [LARGE SCALE GENOMIC DNA]</scope>
    <source>
        <strain evidence="3">KCTC 52277</strain>
    </source>
</reference>
<dbReference type="EMBL" id="JBHRTD010000012">
    <property type="protein sequence ID" value="MFC3138408.1"/>
    <property type="molecule type" value="Genomic_DNA"/>
</dbReference>
<organism evidence="2 3">
    <name type="scientific">Shewanella submarina</name>
    <dbReference type="NCBI Taxonomy" id="2016376"/>
    <lineage>
        <taxon>Bacteria</taxon>
        <taxon>Pseudomonadati</taxon>
        <taxon>Pseudomonadota</taxon>
        <taxon>Gammaproteobacteria</taxon>
        <taxon>Alteromonadales</taxon>
        <taxon>Shewanellaceae</taxon>
        <taxon>Shewanella</taxon>
    </lineage>
</organism>
<evidence type="ECO:0000313" key="3">
    <source>
        <dbReference type="Proteomes" id="UP001595621"/>
    </source>
</evidence>
<dbReference type="InterPro" id="IPR001387">
    <property type="entry name" value="Cro/C1-type_HTH"/>
</dbReference>
<dbReference type="RefSeq" id="WP_248935643.1">
    <property type="nucleotide sequence ID" value="NZ_JAKILF010000003.1"/>
</dbReference>
<name>A0ABV7GA59_9GAMM</name>
<dbReference type="CDD" id="cd00093">
    <property type="entry name" value="HTH_XRE"/>
    <property type="match status" value="1"/>
</dbReference>
<keyword evidence="3" id="KW-1185">Reference proteome</keyword>
<dbReference type="SMART" id="SM00530">
    <property type="entry name" value="HTH_XRE"/>
    <property type="match status" value="1"/>
</dbReference>
<dbReference type="Gene3D" id="1.10.260.40">
    <property type="entry name" value="lambda repressor-like DNA-binding domains"/>
    <property type="match status" value="1"/>
</dbReference>
<sequence length="507" mass="56606">MRSEQTLGRKSHFLGTKIRNLRKRNHLTMEDLSARCIRVNPESAPSVSYLSMIERGKRVPSQQMLEVIAEVFQKDIGWFLDEMPEQDAITPEKGKRGGISGMALEPGFLFSQDILQIAIPEMLSQTGISGRQFAHLLIRAHQEHHQNHFPDLERAAEEVGHKQLGLTVEELTGMLKRQGVRIKWFDESATRTADDAGVLSGRLTTSYFESPGVVYLNKALKKHPTRLKYDLAVHLGHSVLHNVDASRSPLSAGRSRVEDSGNDFSTTPNPQDILHAWRDFEASFFAGAILCPRVPYRQLLDQHGYEIDVQKKIEVSPSVAMRRMTVASPYPHWHYFDAYAPGKLKAVYRGNGIPLPWGNMRQVEDPCQHWAVFRMISEAGKSGSSAQISILNVNGEPRIYCCESLRVSDLADNPHVLCAGIDLNPAIDAQDGNALELAEDLKKACVSKGGSVAIPASIRQRLISVARILNINWIERGIDNEARLICSRGAVCPRDPSCYKTGKHHDK</sequence>
<gene>
    <name evidence="2" type="ORF">ACFOE0_09455</name>
</gene>
<dbReference type="Pfam" id="PF01381">
    <property type="entry name" value="HTH_3"/>
    <property type="match status" value="1"/>
</dbReference>
<protein>
    <submittedName>
        <fullName evidence="2">DUF3612 domain-containing protein</fullName>
    </submittedName>
</protein>
<evidence type="ECO:0000313" key="2">
    <source>
        <dbReference type="EMBL" id="MFC3138408.1"/>
    </source>
</evidence>
<dbReference type="InterPro" id="IPR022055">
    <property type="entry name" value="DUF3612"/>
</dbReference>
<proteinExistence type="predicted"/>
<dbReference type="InterPro" id="IPR010982">
    <property type="entry name" value="Lambda_DNA-bd_dom_sf"/>
</dbReference>
<dbReference type="PROSITE" id="PS50943">
    <property type="entry name" value="HTH_CROC1"/>
    <property type="match status" value="1"/>
</dbReference>
<dbReference type="SUPFAM" id="SSF47413">
    <property type="entry name" value="lambda repressor-like DNA-binding domains"/>
    <property type="match status" value="1"/>
</dbReference>
<dbReference type="Proteomes" id="UP001595621">
    <property type="component" value="Unassembled WGS sequence"/>
</dbReference>
<accession>A0ABV7GA59</accession>
<feature type="domain" description="HTH cro/C1-type" evidence="1">
    <location>
        <begin position="18"/>
        <end position="79"/>
    </location>
</feature>
<comment type="caution">
    <text evidence="2">The sequence shown here is derived from an EMBL/GenBank/DDBJ whole genome shotgun (WGS) entry which is preliminary data.</text>
</comment>
<evidence type="ECO:0000259" key="1">
    <source>
        <dbReference type="PROSITE" id="PS50943"/>
    </source>
</evidence>